<protein>
    <submittedName>
        <fullName evidence="1">Uncharacterized protein</fullName>
    </submittedName>
</protein>
<keyword evidence="2" id="KW-1185">Reference proteome</keyword>
<evidence type="ECO:0000313" key="1">
    <source>
        <dbReference type="EMBL" id="KAF6205359.1"/>
    </source>
</evidence>
<gene>
    <name evidence="1" type="ORF">GE061_019530</name>
</gene>
<comment type="caution">
    <text evidence="1">The sequence shown here is derived from an EMBL/GenBank/DDBJ whole genome shotgun (WGS) entry which is preliminary data.</text>
</comment>
<dbReference type="AlphaFoldDB" id="A0A6A4JMH9"/>
<evidence type="ECO:0000313" key="2">
    <source>
        <dbReference type="Proteomes" id="UP000466442"/>
    </source>
</evidence>
<name>A0A6A4JMH9_APOLU</name>
<sequence length="197" mass="22375">MDSRRLPRTCFERLVELVPHCSDYRYNWVLQLESLFEMAICGSCLELPTGSQKELRTTFLQNIERTSWEKDVQSAGVSRFNSFPRNSNALNGECAEHLNLDLPLYIKRTLAQIRTIGNRVGRITIDHLTSAFSDAQPCQVFNPGIPDTVCHLIEECAVFRAERRRVLGQAVLACGPWRNPPNYLVFREASTVCACVP</sequence>
<dbReference type="Proteomes" id="UP000466442">
    <property type="component" value="Linkage Group LG9"/>
</dbReference>
<accession>A0A6A4JMH9</accession>
<reference evidence="1" key="1">
    <citation type="journal article" date="2021" name="Mol. Ecol. Resour.">
        <title>Apolygus lucorum genome provides insights into omnivorousness and mesophyll feeding.</title>
        <authorList>
            <person name="Liu Y."/>
            <person name="Liu H."/>
            <person name="Wang H."/>
            <person name="Huang T."/>
            <person name="Liu B."/>
            <person name="Yang B."/>
            <person name="Yin L."/>
            <person name="Li B."/>
            <person name="Zhang Y."/>
            <person name="Zhang S."/>
            <person name="Jiang F."/>
            <person name="Zhang X."/>
            <person name="Ren Y."/>
            <person name="Wang B."/>
            <person name="Wang S."/>
            <person name="Lu Y."/>
            <person name="Wu K."/>
            <person name="Fan W."/>
            <person name="Wang G."/>
        </authorList>
    </citation>
    <scope>NUCLEOTIDE SEQUENCE</scope>
    <source>
        <strain evidence="1">12Hb</strain>
    </source>
</reference>
<dbReference type="EMBL" id="WIXP02000009">
    <property type="protein sequence ID" value="KAF6205359.1"/>
    <property type="molecule type" value="Genomic_DNA"/>
</dbReference>
<organism evidence="1 2">
    <name type="scientific">Apolygus lucorum</name>
    <name type="common">Small green plant bug</name>
    <name type="synonym">Lygocoris lucorum</name>
    <dbReference type="NCBI Taxonomy" id="248454"/>
    <lineage>
        <taxon>Eukaryota</taxon>
        <taxon>Metazoa</taxon>
        <taxon>Ecdysozoa</taxon>
        <taxon>Arthropoda</taxon>
        <taxon>Hexapoda</taxon>
        <taxon>Insecta</taxon>
        <taxon>Pterygota</taxon>
        <taxon>Neoptera</taxon>
        <taxon>Paraneoptera</taxon>
        <taxon>Hemiptera</taxon>
        <taxon>Heteroptera</taxon>
        <taxon>Panheteroptera</taxon>
        <taxon>Cimicomorpha</taxon>
        <taxon>Miridae</taxon>
        <taxon>Mirini</taxon>
        <taxon>Apolygus</taxon>
    </lineage>
</organism>
<proteinExistence type="predicted"/>